<dbReference type="EMBL" id="GBRH01253570">
    <property type="protein sequence ID" value="JAD44325.1"/>
    <property type="molecule type" value="Transcribed_RNA"/>
</dbReference>
<feature type="region of interest" description="Disordered" evidence="1">
    <location>
        <begin position="178"/>
        <end position="215"/>
    </location>
</feature>
<feature type="region of interest" description="Disordered" evidence="1">
    <location>
        <begin position="106"/>
        <end position="152"/>
    </location>
</feature>
<dbReference type="AlphaFoldDB" id="A0A0A9A5P7"/>
<organism evidence="2">
    <name type="scientific">Arundo donax</name>
    <name type="common">Giant reed</name>
    <name type="synonym">Donax arundinaceus</name>
    <dbReference type="NCBI Taxonomy" id="35708"/>
    <lineage>
        <taxon>Eukaryota</taxon>
        <taxon>Viridiplantae</taxon>
        <taxon>Streptophyta</taxon>
        <taxon>Embryophyta</taxon>
        <taxon>Tracheophyta</taxon>
        <taxon>Spermatophyta</taxon>
        <taxon>Magnoliopsida</taxon>
        <taxon>Liliopsida</taxon>
        <taxon>Poales</taxon>
        <taxon>Poaceae</taxon>
        <taxon>PACMAD clade</taxon>
        <taxon>Arundinoideae</taxon>
        <taxon>Arundineae</taxon>
        <taxon>Arundo</taxon>
    </lineage>
</organism>
<evidence type="ECO:0000313" key="2">
    <source>
        <dbReference type="EMBL" id="JAD44325.1"/>
    </source>
</evidence>
<evidence type="ECO:0000256" key="1">
    <source>
        <dbReference type="SAM" id="MobiDB-lite"/>
    </source>
</evidence>
<accession>A0A0A9A5P7</accession>
<sequence>MGGDKVRRGSDCDATARAGGAAARFADCGAVRKTRTGGVATECDGREVRAPAMADDGDRCWGAWADEHGELGAGERKRWCHTRRHPTSNATSRRCRCKCSAARPRGTATAHAGPRSVAALHHHTRWSSSPSSPPGAALLRSSPSVPARPQGIAAHAQADRLPLHHNALPPHALKAAATGLYRHAPPPLLKPTSPRLPSLLGRLAPREASPGSAQR</sequence>
<proteinExistence type="predicted"/>
<protein>
    <submittedName>
        <fullName evidence="2">Uncharacterized protein</fullName>
    </submittedName>
</protein>
<feature type="compositionally biased region" description="Low complexity" evidence="1">
    <location>
        <begin position="127"/>
        <end position="144"/>
    </location>
</feature>
<name>A0A0A9A5P7_ARUDO</name>
<reference evidence="2" key="1">
    <citation type="submission" date="2014-09" db="EMBL/GenBank/DDBJ databases">
        <authorList>
            <person name="Magalhaes I.L.F."/>
            <person name="Oliveira U."/>
            <person name="Santos F.R."/>
            <person name="Vidigal T.H.D.A."/>
            <person name="Brescovit A.D."/>
            <person name="Santos A.J."/>
        </authorList>
    </citation>
    <scope>NUCLEOTIDE SEQUENCE</scope>
    <source>
        <tissue evidence="2">Shoot tissue taken approximately 20 cm above the soil surface</tissue>
    </source>
</reference>
<reference evidence="2" key="2">
    <citation type="journal article" date="2015" name="Data Brief">
        <title>Shoot transcriptome of the giant reed, Arundo donax.</title>
        <authorList>
            <person name="Barrero R.A."/>
            <person name="Guerrero F.D."/>
            <person name="Moolhuijzen P."/>
            <person name="Goolsby J.A."/>
            <person name="Tidwell J."/>
            <person name="Bellgard S.E."/>
            <person name="Bellgard M.I."/>
        </authorList>
    </citation>
    <scope>NUCLEOTIDE SEQUENCE</scope>
    <source>
        <tissue evidence="2">Shoot tissue taken approximately 20 cm above the soil surface</tissue>
    </source>
</reference>